<evidence type="ECO:0000313" key="1">
    <source>
        <dbReference type="EMBL" id="KAJ8667639.1"/>
    </source>
</evidence>
<dbReference type="EMBL" id="CM056744">
    <property type="protein sequence ID" value="KAJ8667639.1"/>
    <property type="molecule type" value="Genomic_DNA"/>
</dbReference>
<dbReference type="Proteomes" id="UP001239111">
    <property type="component" value="Chromosome 4"/>
</dbReference>
<organism evidence="1 2">
    <name type="scientific">Eretmocerus hayati</name>
    <dbReference type="NCBI Taxonomy" id="131215"/>
    <lineage>
        <taxon>Eukaryota</taxon>
        <taxon>Metazoa</taxon>
        <taxon>Ecdysozoa</taxon>
        <taxon>Arthropoda</taxon>
        <taxon>Hexapoda</taxon>
        <taxon>Insecta</taxon>
        <taxon>Pterygota</taxon>
        <taxon>Neoptera</taxon>
        <taxon>Endopterygota</taxon>
        <taxon>Hymenoptera</taxon>
        <taxon>Apocrita</taxon>
        <taxon>Proctotrupomorpha</taxon>
        <taxon>Chalcidoidea</taxon>
        <taxon>Aphelinidae</taxon>
        <taxon>Aphelininae</taxon>
        <taxon>Eretmocerus</taxon>
    </lineage>
</organism>
<keyword evidence="2" id="KW-1185">Reference proteome</keyword>
<reference evidence="1" key="1">
    <citation type="submission" date="2023-04" db="EMBL/GenBank/DDBJ databases">
        <title>A chromosome-level genome assembly of the parasitoid wasp Eretmocerus hayati.</title>
        <authorList>
            <person name="Zhong Y."/>
            <person name="Liu S."/>
            <person name="Liu Y."/>
        </authorList>
    </citation>
    <scope>NUCLEOTIDE SEQUENCE</scope>
    <source>
        <strain evidence="1">ZJU_SS_LIU_2023</strain>
    </source>
</reference>
<evidence type="ECO:0000313" key="2">
    <source>
        <dbReference type="Proteomes" id="UP001239111"/>
    </source>
</evidence>
<protein>
    <submittedName>
        <fullName evidence="1">Uncharacterized protein</fullName>
    </submittedName>
</protein>
<accession>A0ACC2NBD5</accession>
<name>A0ACC2NBD5_9HYME</name>
<gene>
    <name evidence="1" type="ORF">QAD02_009302</name>
</gene>
<comment type="caution">
    <text evidence="1">The sequence shown here is derived from an EMBL/GenBank/DDBJ whole genome shotgun (WGS) entry which is preliminary data.</text>
</comment>
<proteinExistence type="predicted"/>
<sequence length="600" mass="67715">MFNLTQEKIVIAFMIEHSEVGKGHQTSLGPNGKILYRQLLDRLLADVNCAGPPMTLEQLRNAWTARKLDAKDRMVEHRKQKKKTGNMRMTAVLTEQEEAICKLFKDFALPLFLDENFGFGLKSKLTIDDDEKEQRFLPSEKRLIIGFMEKNPTYVDGMLVYTGSEAEKKKWLEFITDMQQNGKTAKTSVKLLSCWLDALDRVATEAKQPGVKLSQDKQRMLALLKSVKKEDFSASSCKAKIKKLDNLESVSAGAMKDLQDFSLSNKSNGQSILENKDFNQGKIMKRYSNGSCSGSDDSDCYAVPSKKLSKWSLPEFKTRSDQPSTSRSSEILSSFINDSKTLTYSDLEEKLDEGCLDLTADGLQMLPDDVQLLQFHHLRIEKNELSFLPSFLTSMVCITRIEVQENQLESLPDDIGLLLDLKHLNVSSNKLTTLPLSMALLNKLKYLNVNQNPLDESLTKIAGSCHNSSDFKRCAEMMVDHLGLMKAEKESAEIACKNTLSEIPYHDDQYVVNMGNETIEKLDVLVKIGNTLVENQVKRDAEVLSVLKEIRDDNRDFYSYFKSQRPAVPTSVLLDFSPTKEIVSGGKENESEDDELADKD</sequence>